<dbReference type="eggNOG" id="COG0810">
    <property type="taxonomic scope" value="Bacteria"/>
</dbReference>
<keyword evidence="2" id="KW-0812">Transmembrane</keyword>
<gene>
    <name evidence="7" type="ORF">IDSA_10125</name>
</gene>
<keyword evidence="5" id="KW-0732">Signal</keyword>
<dbReference type="Gene3D" id="3.30.1150.10">
    <property type="match status" value="1"/>
</dbReference>
<evidence type="ECO:0000313" key="8">
    <source>
        <dbReference type="Proteomes" id="UP000054363"/>
    </source>
</evidence>
<reference evidence="7 8" key="1">
    <citation type="submission" date="2014-06" db="EMBL/GenBank/DDBJ databases">
        <title>The draft genome sequence of Idiomarina salinarum ISL-52.</title>
        <authorList>
            <person name="Du J."/>
            <person name="Shao Z."/>
        </authorList>
    </citation>
    <scope>NUCLEOTIDE SEQUENCE [LARGE SCALE GENOMIC DNA]</scope>
    <source>
        <strain evidence="7 8">ISL-52</strain>
    </source>
</reference>
<dbReference type="GO" id="GO:0016020">
    <property type="term" value="C:membrane"/>
    <property type="evidence" value="ECO:0007669"/>
    <property type="project" value="UniProtKB-SubCell"/>
</dbReference>
<evidence type="ECO:0000256" key="2">
    <source>
        <dbReference type="ARBA" id="ARBA00022692"/>
    </source>
</evidence>
<protein>
    <recommendedName>
        <fullName evidence="6">TonB C-terminal domain-containing protein</fullName>
    </recommendedName>
</protein>
<organism evidence="7 8">
    <name type="scientific">Pseudidiomarina salinarum</name>
    <dbReference type="NCBI Taxonomy" id="435908"/>
    <lineage>
        <taxon>Bacteria</taxon>
        <taxon>Pseudomonadati</taxon>
        <taxon>Pseudomonadota</taxon>
        <taxon>Gammaproteobacteria</taxon>
        <taxon>Alteromonadales</taxon>
        <taxon>Idiomarinaceae</taxon>
        <taxon>Pseudidiomarina</taxon>
    </lineage>
</organism>
<feature type="signal peptide" evidence="5">
    <location>
        <begin position="1"/>
        <end position="20"/>
    </location>
</feature>
<dbReference type="STRING" id="435908.IDSA_10125"/>
<accession>A0A094IX74</accession>
<keyword evidence="8" id="KW-1185">Reference proteome</keyword>
<dbReference type="Pfam" id="PF03544">
    <property type="entry name" value="TonB_C"/>
    <property type="match status" value="1"/>
</dbReference>
<comment type="caution">
    <text evidence="7">The sequence shown here is derived from an EMBL/GenBank/DDBJ whole genome shotgun (WGS) entry which is preliminary data.</text>
</comment>
<dbReference type="Proteomes" id="UP000054363">
    <property type="component" value="Unassembled WGS sequence"/>
</dbReference>
<sequence length="157" mass="17389">MKYLILALASLFLFACQSQAPSKDYKVGNLNTVEGLLTGPEWADLQRFPPRYPVEEALSGTEGCATVEYVITPDYTVQDISVIESTSKEFAAAAKENIEKWKWSELPAGRLQEPVRTQTRFEFCLEEFAGKCAEEKLANNSQCTGADVVASVGRRVN</sequence>
<dbReference type="EMBL" id="JPER01000005">
    <property type="protein sequence ID" value="KFZ30414.1"/>
    <property type="molecule type" value="Genomic_DNA"/>
</dbReference>
<dbReference type="SUPFAM" id="SSF74653">
    <property type="entry name" value="TolA/TonB C-terminal domain"/>
    <property type="match status" value="1"/>
</dbReference>
<feature type="domain" description="TonB C-terminal" evidence="6">
    <location>
        <begin position="37"/>
        <end position="130"/>
    </location>
</feature>
<dbReference type="InterPro" id="IPR006260">
    <property type="entry name" value="TonB/TolA_C"/>
</dbReference>
<proteinExistence type="predicted"/>
<dbReference type="InterPro" id="IPR037682">
    <property type="entry name" value="TonB_C"/>
</dbReference>
<dbReference type="NCBIfam" id="TIGR01352">
    <property type="entry name" value="tonB_Cterm"/>
    <property type="match status" value="1"/>
</dbReference>
<dbReference type="PROSITE" id="PS52015">
    <property type="entry name" value="TONB_CTD"/>
    <property type="match status" value="1"/>
</dbReference>
<evidence type="ECO:0000256" key="3">
    <source>
        <dbReference type="ARBA" id="ARBA00022989"/>
    </source>
</evidence>
<keyword evidence="3" id="KW-1133">Transmembrane helix</keyword>
<evidence type="ECO:0000259" key="6">
    <source>
        <dbReference type="PROSITE" id="PS52015"/>
    </source>
</evidence>
<evidence type="ECO:0000313" key="7">
    <source>
        <dbReference type="EMBL" id="KFZ30414.1"/>
    </source>
</evidence>
<feature type="chain" id="PRO_5001905568" description="TonB C-terminal domain-containing protein" evidence="5">
    <location>
        <begin position="21"/>
        <end position="157"/>
    </location>
</feature>
<comment type="subcellular location">
    <subcellularLocation>
        <location evidence="1">Membrane</location>
        <topology evidence="1">Single-pass membrane protein</topology>
    </subcellularLocation>
</comment>
<dbReference type="RefSeq" id="WP_034776361.1">
    <property type="nucleotide sequence ID" value="NZ_JPER01000005.1"/>
</dbReference>
<evidence type="ECO:0000256" key="1">
    <source>
        <dbReference type="ARBA" id="ARBA00004167"/>
    </source>
</evidence>
<dbReference type="GO" id="GO:0055085">
    <property type="term" value="P:transmembrane transport"/>
    <property type="evidence" value="ECO:0007669"/>
    <property type="project" value="InterPro"/>
</dbReference>
<evidence type="ECO:0000256" key="4">
    <source>
        <dbReference type="ARBA" id="ARBA00023136"/>
    </source>
</evidence>
<dbReference type="AlphaFoldDB" id="A0A094IX74"/>
<name>A0A094IX74_9GAMM</name>
<keyword evidence="4" id="KW-0472">Membrane</keyword>
<dbReference type="OrthoDB" id="6335014at2"/>
<dbReference type="PROSITE" id="PS51257">
    <property type="entry name" value="PROKAR_LIPOPROTEIN"/>
    <property type="match status" value="1"/>
</dbReference>
<evidence type="ECO:0000256" key="5">
    <source>
        <dbReference type="SAM" id="SignalP"/>
    </source>
</evidence>